<sequence>MKKKLDMNILAVLFIIVFTLIAISYKNIYTNFLENKSSNIKRVMNEKTSELFYKEEEIRNLSKVINDKKAEKEKLNNLLTEKEKQLRTSQKNQ</sequence>
<evidence type="ECO:0000313" key="2">
    <source>
        <dbReference type="EMBL" id="KIE46435.1"/>
    </source>
</evidence>
<feature type="coiled-coil region" evidence="1">
    <location>
        <begin position="58"/>
        <end position="92"/>
    </location>
</feature>
<dbReference type="Proteomes" id="UP000031366">
    <property type="component" value="Unassembled WGS sequence"/>
</dbReference>
<reference evidence="2 3" key="1">
    <citation type="journal article" date="2015" name="Infect. Genet. Evol.">
        <title>Genomic sequences of six botulinum neurotoxin-producing strains representing three clostridial species illustrate the mobility and diversity of botulinum neurotoxin genes.</title>
        <authorList>
            <person name="Smith T.J."/>
            <person name="Hill K.K."/>
            <person name="Xie G."/>
            <person name="Foley B.T."/>
            <person name="Williamson C.H."/>
            <person name="Foster J.T."/>
            <person name="Johnson S.L."/>
            <person name="Chertkov O."/>
            <person name="Teshima H."/>
            <person name="Gibbons H.S."/>
            <person name="Johnsky L.A."/>
            <person name="Karavis M.A."/>
            <person name="Smith L.A."/>
        </authorList>
    </citation>
    <scope>NUCLEOTIDE SEQUENCE [LARGE SCALE GENOMIC DNA]</scope>
    <source>
        <strain evidence="2 3">CDC 2741</strain>
    </source>
</reference>
<name>A0A0C1UGA2_9CLOT</name>
<protein>
    <submittedName>
        <fullName evidence="2">Uncharacterized protein</fullName>
    </submittedName>
</protein>
<accession>A0A0C1UGA2</accession>
<organism evidence="2 3">
    <name type="scientific">Clostridium argentinense CDC 2741</name>
    <dbReference type="NCBI Taxonomy" id="1418104"/>
    <lineage>
        <taxon>Bacteria</taxon>
        <taxon>Bacillati</taxon>
        <taxon>Bacillota</taxon>
        <taxon>Clostridia</taxon>
        <taxon>Eubacteriales</taxon>
        <taxon>Clostridiaceae</taxon>
        <taxon>Clostridium</taxon>
    </lineage>
</organism>
<proteinExistence type="predicted"/>
<comment type="caution">
    <text evidence="2">The sequence shown here is derived from an EMBL/GenBank/DDBJ whole genome shotgun (WGS) entry which is preliminary data.</text>
</comment>
<dbReference type="STRING" id="29341.RSJ17_11050"/>
<gene>
    <name evidence="2" type="ORF">U732_1626</name>
</gene>
<dbReference type="AlphaFoldDB" id="A0A0C1UGA2"/>
<dbReference type="EMBL" id="AYSO01000017">
    <property type="protein sequence ID" value="KIE46435.1"/>
    <property type="molecule type" value="Genomic_DNA"/>
</dbReference>
<evidence type="ECO:0000256" key="1">
    <source>
        <dbReference type="SAM" id="Coils"/>
    </source>
</evidence>
<keyword evidence="3" id="KW-1185">Reference proteome</keyword>
<keyword evidence="1" id="KW-0175">Coiled coil</keyword>
<evidence type="ECO:0000313" key="3">
    <source>
        <dbReference type="Proteomes" id="UP000031366"/>
    </source>
</evidence>
<dbReference type="RefSeq" id="WP_039633415.1">
    <property type="nucleotide sequence ID" value="NZ_AYSO01000017.1"/>
</dbReference>